<evidence type="ECO:0000313" key="3">
    <source>
        <dbReference type="EMBL" id="MBA4542729.1"/>
    </source>
</evidence>
<name>A0A7W2AIG7_9BACL</name>
<dbReference type="InterPro" id="IPR002035">
    <property type="entry name" value="VWF_A"/>
</dbReference>
<dbReference type="Pfam" id="PF13519">
    <property type="entry name" value="VWA_2"/>
    <property type="match status" value="1"/>
</dbReference>
<dbReference type="OrthoDB" id="9783818at2"/>
<dbReference type="AlphaFoldDB" id="A0A7W2AIG7"/>
<dbReference type="RefSeq" id="WP_052154043.1">
    <property type="nucleotide sequence ID" value="NZ_JACEIP010000009.1"/>
</dbReference>
<feature type="domain" description="VWFA" evidence="2">
    <location>
        <begin position="139"/>
        <end position="327"/>
    </location>
</feature>
<dbReference type="Proteomes" id="UP000530514">
    <property type="component" value="Unassembled WGS sequence"/>
</dbReference>
<accession>A0A7W2AIG7</accession>
<dbReference type="EMBL" id="JACEIP010000009">
    <property type="protein sequence ID" value="MBA4542729.1"/>
    <property type="molecule type" value="Genomic_DNA"/>
</dbReference>
<feature type="chain" id="PRO_5030995603" evidence="1">
    <location>
        <begin position="29"/>
        <end position="482"/>
    </location>
</feature>
<reference evidence="3 4" key="1">
    <citation type="submission" date="2020-07" db="EMBL/GenBank/DDBJ databases">
        <authorList>
            <person name="Feng H."/>
        </authorList>
    </citation>
    <scope>NUCLEOTIDE SEQUENCE [LARGE SCALE GENOMIC DNA]</scope>
    <source>
        <strain evidence="4">s-11</strain>
    </source>
</reference>
<dbReference type="SMART" id="SM00327">
    <property type="entry name" value="VWA"/>
    <property type="match status" value="1"/>
</dbReference>
<protein>
    <submittedName>
        <fullName evidence="3">VWA domain-containing protein</fullName>
    </submittedName>
</protein>
<keyword evidence="1" id="KW-0732">Signal</keyword>
<evidence type="ECO:0000313" key="4">
    <source>
        <dbReference type="Proteomes" id="UP000530514"/>
    </source>
</evidence>
<dbReference type="Gene3D" id="3.40.50.410">
    <property type="entry name" value="von Willebrand factor, type A domain"/>
    <property type="match status" value="1"/>
</dbReference>
<dbReference type="InterPro" id="IPR036465">
    <property type="entry name" value="vWFA_dom_sf"/>
</dbReference>
<proteinExistence type="predicted"/>
<organism evidence="3 4">
    <name type="scientific">Thermoactinomyces daqus</name>
    <dbReference type="NCBI Taxonomy" id="1329516"/>
    <lineage>
        <taxon>Bacteria</taxon>
        <taxon>Bacillati</taxon>
        <taxon>Bacillota</taxon>
        <taxon>Bacilli</taxon>
        <taxon>Bacillales</taxon>
        <taxon>Thermoactinomycetaceae</taxon>
        <taxon>Thermoactinomyces</taxon>
    </lineage>
</organism>
<gene>
    <name evidence="3" type="ORF">H1164_07415</name>
</gene>
<keyword evidence="4" id="KW-1185">Reference proteome</keyword>
<dbReference type="PROSITE" id="PS50234">
    <property type="entry name" value="VWFA"/>
    <property type="match status" value="1"/>
</dbReference>
<sequence>MKRKTIRGWAAVLACSMLLSGCSYLSLAGEPDKKEADFKPPISSTDAKLIVRDHGQGLYASKRYNVQKLRAALQTFPKNLKAEEIYGRLLALLGENYAEYEEQFTKLENPQYKATLLRLKSEAEPTALKDVTKPKMKENVVILLDASGMMVGMMNGESKMALARQAIKQFAAKLPKETKVALLLYGQTGSEQTKNQAPSCGNVETAYQLSAYDANRFDQALNGAQPAGGIPLALAIKQTARAFSEKPGATGKNRIYIVSGGSDTCGGNPVAEVKQLHKSNPQTIVNIIGLSLDEKSRQTLDSAAIAGGGTFVPVMDEQGLKEAFSRFAGELDAENENWYTKTLQAINQQYTSDNQKLDETYQSMDARVTLEDRHLNEALDDLYRMKKIDLNHWRDTGDLLDERWYNLRTYAKQRYSDVGGKLDQEWVAQNDEVNRLWVENGGEIAELKRISHMTVSLPNPKLNLRYGTPIIARMPRVIRSPE</sequence>
<comment type="caution">
    <text evidence="3">The sequence shown here is derived from an EMBL/GenBank/DDBJ whole genome shotgun (WGS) entry which is preliminary data.</text>
</comment>
<feature type="signal peptide" evidence="1">
    <location>
        <begin position="1"/>
        <end position="28"/>
    </location>
</feature>
<evidence type="ECO:0000259" key="2">
    <source>
        <dbReference type="PROSITE" id="PS50234"/>
    </source>
</evidence>
<dbReference type="PROSITE" id="PS51257">
    <property type="entry name" value="PROKAR_LIPOPROTEIN"/>
    <property type="match status" value="1"/>
</dbReference>
<dbReference type="SUPFAM" id="SSF53300">
    <property type="entry name" value="vWA-like"/>
    <property type="match status" value="1"/>
</dbReference>
<evidence type="ECO:0000256" key="1">
    <source>
        <dbReference type="SAM" id="SignalP"/>
    </source>
</evidence>